<gene>
    <name evidence="10" type="primary">TBKBP1</name>
</gene>
<dbReference type="GO" id="GO:0008270">
    <property type="term" value="F:zinc ion binding"/>
    <property type="evidence" value="ECO:0007669"/>
    <property type="project" value="UniProtKB-KW"/>
</dbReference>
<evidence type="ECO:0000313" key="10">
    <source>
        <dbReference type="Ensembl" id="ENSOANP00000031963.2"/>
    </source>
</evidence>
<dbReference type="Bgee" id="ENSOANG00000030462">
    <property type="expression patterns" value="Expressed in cerebellum and 7 other cell types or tissues"/>
</dbReference>
<name>K7EEK6_ORNAN</name>
<keyword evidence="3 6" id="KW-0863">Zinc-finger</keyword>
<keyword evidence="4" id="KW-0862">Zinc</keyword>
<dbReference type="OMA" id="CHPQQGY"/>
<dbReference type="PANTHER" id="PTHR14432">
    <property type="entry name" value="PROSAPIP2 PROTEIN/5-AZACYTIDINE INDUCED GENE 2"/>
    <property type="match status" value="1"/>
</dbReference>
<dbReference type="InterPro" id="IPR051891">
    <property type="entry name" value="TBK1-IKBKE_adapters"/>
</dbReference>
<evidence type="ECO:0000256" key="5">
    <source>
        <dbReference type="ARBA" id="ARBA00023054"/>
    </source>
</evidence>
<reference evidence="10 11" key="1">
    <citation type="journal article" date="2008" name="Nature">
        <title>Genome analysis of the platypus reveals unique signatures of evolution.</title>
        <authorList>
            <person name="Warren W.C."/>
            <person name="Hillier L.W."/>
            <person name="Marshall Graves J.A."/>
            <person name="Birney E."/>
            <person name="Ponting C.P."/>
            <person name="Grutzner F."/>
            <person name="Belov K."/>
            <person name="Miller W."/>
            <person name="Clarke L."/>
            <person name="Chinwalla A.T."/>
            <person name="Yang S.P."/>
            <person name="Heger A."/>
            <person name="Locke D.P."/>
            <person name="Miethke P."/>
            <person name="Waters P.D."/>
            <person name="Veyrunes F."/>
            <person name="Fulton L."/>
            <person name="Fulton B."/>
            <person name="Graves T."/>
            <person name="Wallis J."/>
            <person name="Puente X.S."/>
            <person name="Lopez-Otin C."/>
            <person name="Ordonez G.R."/>
            <person name="Eichler E.E."/>
            <person name="Chen L."/>
            <person name="Cheng Z."/>
            <person name="Deakin J.E."/>
            <person name="Alsop A."/>
            <person name="Thompson K."/>
            <person name="Kirby P."/>
            <person name="Papenfuss A.T."/>
            <person name="Wakefield M.J."/>
            <person name="Olender T."/>
            <person name="Lancet D."/>
            <person name="Huttley G.A."/>
            <person name="Smit A.F."/>
            <person name="Pask A."/>
            <person name="Temple-Smith P."/>
            <person name="Batzer M.A."/>
            <person name="Walker J.A."/>
            <person name="Konkel M.K."/>
            <person name="Harris R.S."/>
            <person name="Whittington C.M."/>
            <person name="Wong E.S."/>
            <person name="Gemmell N.J."/>
            <person name="Buschiazzo E."/>
            <person name="Vargas Jentzsch I.M."/>
            <person name="Merkel A."/>
            <person name="Schmitz J."/>
            <person name="Zemann A."/>
            <person name="Churakov G."/>
            <person name="Kriegs J.O."/>
            <person name="Brosius J."/>
            <person name="Murchison E.P."/>
            <person name="Sachidanandam R."/>
            <person name="Smith C."/>
            <person name="Hannon G.J."/>
            <person name="Tsend-Ayush E."/>
            <person name="McMillan D."/>
            <person name="Attenborough R."/>
            <person name="Rens W."/>
            <person name="Ferguson-Smith M."/>
            <person name="Lefevre C.M."/>
            <person name="Sharp J.A."/>
            <person name="Nicholas K.R."/>
            <person name="Ray D.A."/>
            <person name="Kube M."/>
            <person name="Reinhardt R."/>
            <person name="Pringle T.H."/>
            <person name="Taylor J."/>
            <person name="Jones R.C."/>
            <person name="Nixon B."/>
            <person name="Dacheux J.L."/>
            <person name="Niwa H."/>
            <person name="Sekita Y."/>
            <person name="Huang X."/>
            <person name="Stark A."/>
            <person name="Kheradpour P."/>
            <person name="Kellis M."/>
            <person name="Flicek P."/>
            <person name="Chen Y."/>
            <person name="Webber C."/>
            <person name="Hardison R."/>
            <person name="Nelson J."/>
            <person name="Hallsworth-Pepin K."/>
            <person name="Delehaunty K."/>
            <person name="Markovic C."/>
            <person name="Minx P."/>
            <person name="Feng Y."/>
            <person name="Kremitzki C."/>
            <person name="Mitreva M."/>
            <person name="Glasscock J."/>
            <person name="Wylie T."/>
            <person name="Wohldmann P."/>
            <person name="Thiru P."/>
            <person name="Nhan M.N."/>
            <person name="Pohl C.S."/>
            <person name="Smith S.M."/>
            <person name="Hou S."/>
            <person name="Nefedov M."/>
            <person name="de Jong P.J."/>
            <person name="Renfree M.B."/>
            <person name="Mardis E.R."/>
            <person name="Wilson R.K."/>
        </authorList>
    </citation>
    <scope>NUCLEOTIDE SEQUENCE [LARGE SCALE GENOMIC DNA]</scope>
    <source>
        <strain evidence="10 11">Glennie</strain>
    </source>
</reference>
<organism evidence="10 11">
    <name type="scientific">Ornithorhynchus anatinus</name>
    <name type="common">Duckbill platypus</name>
    <dbReference type="NCBI Taxonomy" id="9258"/>
    <lineage>
        <taxon>Eukaryota</taxon>
        <taxon>Metazoa</taxon>
        <taxon>Chordata</taxon>
        <taxon>Craniata</taxon>
        <taxon>Vertebrata</taxon>
        <taxon>Euteleostomi</taxon>
        <taxon>Mammalia</taxon>
        <taxon>Monotremata</taxon>
        <taxon>Ornithorhynchidae</taxon>
        <taxon>Ornithorhynchus</taxon>
    </lineage>
</organism>
<dbReference type="GO" id="GO:0005737">
    <property type="term" value="C:cytoplasm"/>
    <property type="evidence" value="ECO:0000318"/>
    <property type="project" value="GO_Central"/>
</dbReference>
<evidence type="ECO:0000256" key="1">
    <source>
        <dbReference type="ARBA" id="ARBA00022553"/>
    </source>
</evidence>
<feature type="compositionally biased region" description="Low complexity" evidence="8">
    <location>
        <begin position="367"/>
        <end position="383"/>
    </location>
</feature>
<keyword evidence="11" id="KW-1185">Reference proteome</keyword>
<evidence type="ECO:0000256" key="2">
    <source>
        <dbReference type="ARBA" id="ARBA00022723"/>
    </source>
</evidence>
<dbReference type="GeneID" id="100079127"/>
<evidence type="ECO:0000256" key="3">
    <source>
        <dbReference type="ARBA" id="ARBA00022771"/>
    </source>
</evidence>
<dbReference type="STRING" id="9258.ENSOANP00000031963"/>
<keyword evidence="5 7" id="KW-0175">Coiled coil</keyword>
<reference evidence="10" key="3">
    <citation type="submission" date="2025-09" db="UniProtKB">
        <authorList>
            <consortium name="Ensembl"/>
        </authorList>
    </citation>
    <scope>IDENTIFICATION</scope>
    <source>
        <strain evidence="10">Glennie</strain>
    </source>
</reference>
<feature type="compositionally biased region" description="Low complexity" evidence="8">
    <location>
        <begin position="344"/>
        <end position="359"/>
    </location>
</feature>
<dbReference type="FunCoup" id="K7EEK6">
    <property type="interactions" value="252"/>
</dbReference>
<dbReference type="CTD" id="9755"/>
<evidence type="ECO:0000256" key="8">
    <source>
        <dbReference type="SAM" id="MobiDB-lite"/>
    </source>
</evidence>
<dbReference type="AlphaFoldDB" id="K7EEK6"/>
<feature type="domain" description="UBZ1-type" evidence="9">
    <location>
        <begin position="538"/>
        <end position="564"/>
    </location>
</feature>
<accession>K7EEK6</accession>
<dbReference type="HOGENOM" id="CLU_1237534_0_0_1"/>
<feature type="region of interest" description="Disordered" evidence="8">
    <location>
        <begin position="306"/>
        <end position="405"/>
    </location>
</feature>
<dbReference type="InterPro" id="IPR041641">
    <property type="entry name" value="CALCOCO1/2_Zn_UBZ1"/>
</dbReference>
<dbReference type="GeneTree" id="ENSGT00940000153704"/>
<dbReference type="InterPro" id="IPR024581">
    <property type="entry name" value="TBD"/>
</dbReference>
<evidence type="ECO:0000256" key="6">
    <source>
        <dbReference type="PROSITE-ProRule" id="PRU01253"/>
    </source>
</evidence>
<dbReference type="Proteomes" id="UP000002279">
    <property type="component" value="Chromosome 11"/>
</dbReference>
<evidence type="ECO:0000313" key="11">
    <source>
        <dbReference type="Proteomes" id="UP000002279"/>
    </source>
</evidence>
<feature type="coiled-coil region" evidence="7">
    <location>
        <begin position="37"/>
        <end position="134"/>
    </location>
</feature>
<protein>
    <submittedName>
        <fullName evidence="10">TBK1 binding protein 1</fullName>
    </submittedName>
</protein>
<feature type="coiled-coil region" evidence="7">
    <location>
        <begin position="214"/>
        <end position="255"/>
    </location>
</feature>
<dbReference type="Ensembl" id="ENSOANT00000041212.2">
    <property type="protein sequence ID" value="ENSOANP00000031963.2"/>
    <property type="gene ID" value="ENSOANG00000030462.2"/>
</dbReference>
<evidence type="ECO:0000256" key="7">
    <source>
        <dbReference type="SAM" id="Coils"/>
    </source>
</evidence>
<feature type="compositionally biased region" description="Pro residues" evidence="8">
    <location>
        <begin position="332"/>
        <end position="343"/>
    </location>
</feature>
<keyword evidence="1" id="KW-0597">Phosphoprotein</keyword>
<keyword evidence="2" id="KW-0479">Metal-binding</keyword>
<dbReference type="Pfam" id="PF12845">
    <property type="entry name" value="TBD"/>
    <property type="match status" value="1"/>
</dbReference>
<evidence type="ECO:0000256" key="4">
    <source>
        <dbReference type="ARBA" id="ARBA00022833"/>
    </source>
</evidence>
<dbReference type="eggNOG" id="ENOG502QVP4">
    <property type="taxonomic scope" value="Eukaryota"/>
</dbReference>
<dbReference type="PROSITE" id="PS51905">
    <property type="entry name" value="ZF_UBZ1"/>
    <property type="match status" value="1"/>
</dbReference>
<evidence type="ECO:0000259" key="9">
    <source>
        <dbReference type="PROSITE" id="PS51905"/>
    </source>
</evidence>
<sequence length="570" mass="62115">MESVFGDDVHVLSREALRPELAGDMCSASHFALVTAYGDIKERLAGLERENAALRRRLKAYEVKDPVIGMFEDDGSFYELKENVSFQRQLNQFQHELQQHSEREDQLCNLVQAYQKLREEKSQLESELAGMRALVETHLSQICSLEQQLRDQQTESGSCPSLPSLPSLSLSPPLHSSELHYLSLHGPPGLGHALDPSLGWQRAGGLEAAGEVTLQRLEVALEGAQHEARAAQRREEQLQAELKQLQDTRAQDLASNQSERDMAWVKKVGDDQVNLALAYTELTEELGRLRELSALQGQILRSLLQDQARSSGQRHCPLSPLPPTPQRHSPAPLAPAPSPPGCPPLTSCPSPGPQRRSPGPLCPSPSPQRRSPASSCPSPALQPRLPSAGDRGLAEAAYAKPSSQLAKAGFQGRRSYSELANGTGYPAAVAAAAPGPWLQPETSTLPKPRTYGELFGAARPLSPRDSFEDARLHFDKQSSDEEEWAVPSPPSPDPGTIRCASFCAGFPIPEAPATYPSTEHAQSWPSINLLMETVGSDVRSCPLCQLGFPVGYPDDALIKHIDSHLENSKI</sequence>
<dbReference type="InParanoid" id="K7EEK6"/>
<reference evidence="10" key="2">
    <citation type="submission" date="2025-08" db="UniProtKB">
        <authorList>
            <consortium name="Ensembl"/>
        </authorList>
    </citation>
    <scope>IDENTIFICATION</scope>
    <source>
        <strain evidence="10">Glennie</strain>
    </source>
</reference>
<proteinExistence type="predicted"/>
<dbReference type="RefSeq" id="XP_028931904.1">
    <property type="nucleotide sequence ID" value="XM_029076071.2"/>
</dbReference>
<dbReference type="PANTHER" id="PTHR14432:SF2">
    <property type="entry name" value="TANK-BINDING KINASE 1-BINDING PROTEIN 1"/>
    <property type="match status" value="1"/>
</dbReference>